<accession>Q7VG68</accession>
<dbReference type="EMBL" id="AE017125">
    <property type="protein sequence ID" value="AAP78053.1"/>
    <property type="molecule type" value="Genomic_DNA"/>
</dbReference>
<dbReference type="OrthoDB" id="9878444at2"/>
<feature type="transmembrane region" description="Helical" evidence="1">
    <location>
        <begin position="36"/>
        <end position="57"/>
    </location>
</feature>
<gene>
    <name evidence="2" type="ordered locus">HH_1456</name>
</gene>
<evidence type="ECO:0000256" key="1">
    <source>
        <dbReference type="SAM" id="Phobius"/>
    </source>
</evidence>
<dbReference type="HOGENOM" id="CLU_1203490_0_0_7"/>
<organism evidence="2 3">
    <name type="scientific">Helicobacter hepaticus (strain ATCC 51449 / 3B1)</name>
    <dbReference type="NCBI Taxonomy" id="235279"/>
    <lineage>
        <taxon>Bacteria</taxon>
        <taxon>Pseudomonadati</taxon>
        <taxon>Campylobacterota</taxon>
        <taxon>Epsilonproteobacteria</taxon>
        <taxon>Campylobacterales</taxon>
        <taxon>Helicobacteraceae</taxon>
        <taxon>Helicobacter</taxon>
    </lineage>
</organism>
<keyword evidence="1" id="KW-0472">Membrane</keyword>
<dbReference type="KEGG" id="hhe:HH_1456"/>
<keyword evidence="1" id="KW-1133">Transmembrane helix</keyword>
<feature type="transmembrane region" description="Helical" evidence="1">
    <location>
        <begin position="81"/>
        <end position="102"/>
    </location>
</feature>
<dbReference type="AlphaFoldDB" id="Q7VG68"/>
<dbReference type="RefSeq" id="WP_011116296.1">
    <property type="nucleotide sequence ID" value="NC_004917.1"/>
</dbReference>
<keyword evidence="1" id="KW-0812">Transmembrane</keyword>
<protein>
    <submittedName>
        <fullName evidence="2">Uncharacterized protein</fullName>
    </submittedName>
</protein>
<dbReference type="Proteomes" id="UP000002495">
    <property type="component" value="Chromosome"/>
</dbReference>
<reference evidence="2 3" key="1">
    <citation type="journal article" date="2003" name="Proc. Natl. Acad. Sci. U.S.A.">
        <title>The complete genome sequence of the carcinogenic bacterium Helicobacter hepaticus.</title>
        <authorList>
            <person name="Suerbaum S."/>
            <person name="Josenhans C."/>
            <person name="Sterzenbach T."/>
            <person name="Drescher B."/>
            <person name="Brandt P."/>
            <person name="Bell M."/>
            <person name="Droege M."/>
            <person name="Fartmann B."/>
            <person name="Fischer H.-P."/>
            <person name="Ge Z."/>
            <person name="Hoerster A."/>
            <person name="Holland R."/>
            <person name="Klein K."/>
            <person name="Koenig J."/>
            <person name="Macko L."/>
            <person name="Mendz G.L."/>
            <person name="Nyakatura G."/>
            <person name="Schauer D.B."/>
            <person name="Shen Z."/>
            <person name="Weber J."/>
            <person name="Frosch M."/>
            <person name="Fox J.G."/>
        </authorList>
    </citation>
    <scope>NUCLEOTIDE SEQUENCE [LARGE SCALE GENOMIC DNA]</scope>
    <source>
        <strain evidence="3">ATCC 51449 / 3B1</strain>
    </source>
</reference>
<dbReference type="STRING" id="235279.HH_1456"/>
<proteinExistence type="predicted"/>
<keyword evidence="3" id="KW-1185">Reference proteome</keyword>
<evidence type="ECO:0000313" key="3">
    <source>
        <dbReference type="Proteomes" id="UP000002495"/>
    </source>
</evidence>
<evidence type="ECO:0000313" key="2">
    <source>
        <dbReference type="EMBL" id="AAP78053.1"/>
    </source>
</evidence>
<name>Q7VG68_HELHP</name>
<sequence length="239" mass="28965">MQTDSKQMPQQPHKDEIIYEFKYSFPKGKFNRFERIVDRIATIIVFYFSLLILTRLYNYSAIYDTMILIFSYPTYLSLENWLVLGLYSICFPAPFLLVLWSFNGLFFRQRNAIWLTNEGMYIRSSGFLKLWYQHRFYKYGEFGFYVNWVSSAIYTGSWVIRINDINTQYRHYFHNLSNKESKVYVIVDNDEQDMKKLLEILREKTQEALEKQGKANQYDLREKIKPIKKRRGLQEEEQK</sequence>